<dbReference type="AlphaFoldDB" id="A0A1D6GKB6"/>
<accession>A0A1D6GKB6</accession>
<sequence>MPRLIRHIVCFLYIKSCTETAIVVRS</sequence>
<gene>
    <name evidence="1" type="ORF">ZEAMMB73_Zm00001d013532</name>
</gene>
<name>A0A1D6GKB6_MAIZE</name>
<dbReference type="EMBL" id="CM000781">
    <property type="protein sequence ID" value="AQK63790.1"/>
    <property type="molecule type" value="Genomic_DNA"/>
</dbReference>
<protein>
    <submittedName>
        <fullName evidence="1">Defense-related protein</fullName>
    </submittedName>
</protein>
<reference evidence="1" key="1">
    <citation type="submission" date="2015-12" db="EMBL/GenBank/DDBJ databases">
        <title>Update maize B73 reference genome by single molecule sequencing technologies.</title>
        <authorList>
            <consortium name="Maize Genome Sequencing Project"/>
            <person name="Ware D."/>
        </authorList>
    </citation>
    <scope>NUCLEOTIDE SEQUENCE</scope>
    <source>
        <tissue evidence="1">Seedling</tissue>
    </source>
</reference>
<organism evidence="1">
    <name type="scientific">Zea mays</name>
    <name type="common">Maize</name>
    <dbReference type="NCBI Taxonomy" id="4577"/>
    <lineage>
        <taxon>Eukaryota</taxon>
        <taxon>Viridiplantae</taxon>
        <taxon>Streptophyta</taxon>
        <taxon>Embryophyta</taxon>
        <taxon>Tracheophyta</taxon>
        <taxon>Spermatophyta</taxon>
        <taxon>Magnoliopsida</taxon>
        <taxon>Liliopsida</taxon>
        <taxon>Poales</taxon>
        <taxon>Poaceae</taxon>
        <taxon>PACMAD clade</taxon>
        <taxon>Panicoideae</taxon>
        <taxon>Andropogonodae</taxon>
        <taxon>Andropogoneae</taxon>
        <taxon>Tripsacinae</taxon>
        <taxon>Zea</taxon>
    </lineage>
</organism>
<feature type="non-terminal residue" evidence="1">
    <location>
        <position position="26"/>
    </location>
</feature>
<evidence type="ECO:0000313" key="1">
    <source>
        <dbReference type="EMBL" id="AQK63790.1"/>
    </source>
</evidence>
<proteinExistence type="predicted"/>